<keyword evidence="5" id="KW-1133">Transmembrane helix</keyword>
<keyword evidence="7" id="KW-1015">Disulfide bond</keyword>
<proteinExistence type="predicted"/>
<keyword evidence="2" id="KW-1003">Cell membrane</keyword>
<keyword evidence="6" id="KW-0472">Membrane</keyword>
<dbReference type="InterPro" id="IPR057097">
    <property type="entry name" value="LysM_RLK3/10"/>
</dbReference>
<organism evidence="11 12">
    <name type="scientific">Zingiber officinale</name>
    <name type="common">Ginger</name>
    <name type="synonym">Amomum zingiber</name>
    <dbReference type="NCBI Taxonomy" id="94328"/>
    <lineage>
        <taxon>Eukaryota</taxon>
        <taxon>Viridiplantae</taxon>
        <taxon>Streptophyta</taxon>
        <taxon>Embryophyta</taxon>
        <taxon>Tracheophyta</taxon>
        <taxon>Spermatophyta</taxon>
        <taxon>Magnoliopsida</taxon>
        <taxon>Liliopsida</taxon>
        <taxon>Zingiberales</taxon>
        <taxon>Zingiberaceae</taxon>
        <taxon>Zingiber</taxon>
    </lineage>
</organism>
<dbReference type="PANTHER" id="PTHR46204">
    <property type="entry name" value="CHITIN ELICITOR RECEPTOR KINASE 1-RELATED"/>
    <property type="match status" value="1"/>
</dbReference>
<feature type="compositionally biased region" description="Basic and acidic residues" evidence="8">
    <location>
        <begin position="35"/>
        <end position="47"/>
    </location>
</feature>
<keyword evidence="4" id="KW-0732">Signal</keyword>
<evidence type="ECO:0000256" key="1">
    <source>
        <dbReference type="ARBA" id="ARBA00004162"/>
    </source>
</evidence>
<feature type="domain" description="LYK3/4/5 second LysM" evidence="9">
    <location>
        <begin position="264"/>
        <end position="312"/>
    </location>
</feature>
<evidence type="ECO:0000256" key="4">
    <source>
        <dbReference type="ARBA" id="ARBA00022729"/>
    </source>
</evidence>
<dbReference type="GO" id="GO:0019199">
    <property type="term" value="F:transmembrane receptor protein kinase activity"/>
    <property type="evidence" value="ECO:0007669"/>
    <property type="project" value="InterPro"/>
</dbReference>
<dbReference type="PANTHER" id="PTHR46204:SF2">
    <property type="entry name" value="CHITIN ELICITOR RECEPTOR KINASE 1"/>
    <property type="match status" value="1"/>
</dbReference>
<evidence type="ECO:0000256" key="8">
    <source>
        <dbReference type="SAM" id="MobiDB-lite"/>
    </source>
</evidence>
<evidence type="ECO:0000256" key="7">
    <source>
        <dbReference type="ARBA" id="ARBA00023157"/>
    </source>
</evidence>
<feature type="compositionally biased region" description="Acidic residues" evidence="8">
    <location>
        <begin position="25"/>
        <end position="34"/>
    </location>
</feature>
<evidence type="ECO:0000259" key="10">
    <source>
        <dbReference type="Pfam" id="PF23577"/>
    </source>
</evidence>
<feature type="region of interest" description="Disordered" evidence="8">
    <location>
        <begin position="1"/>
        <end position="128"/>
    </location>
</feature>
<dbReference type="GO" id="GO:0005886">
    <property type="term" value="C:plasma membrane"/>
    <property type="evidence" value="ECO:0007669"/>
    <property type="project" value="UniProtKB-SubCell"/>
</dbReference>
<sequence>MKRGDTTPRSRRGPGQPRKPHIESVEAEPVEYDEDFVRDPTEVEIDSRAQTPQIPTKDPGMKRGDTTPRPRRGPGRPRKQPIESVEVEPEEHEADSVRDPVGVEVDSSRQTPQASIRDPESPKSHSQQVFCCKPMVSSSLDLAGSRAYYALTLDPSLSSRAESPKSHSHQVFCCKTMVSSSLDLAGSRAYYALTLDPLLRMADNLTYYVSPQDNLTYISSLFNLEYVDLGPYNPEVTNLNSSGTGSRVHVFSRCDCIYGDFLGHNFSYVVLWGDSYEKISQNVYANLTTAASLTQFSSYPMNNVPEGKTINVTVNCSCGDSLVSKNYGLFETYPLRPEDNLSSLAEAYGFSRREDLLQAYNPRINFSAGMGIAFIPTKGVSLPFYKVLTREKIMTIPRMEKKRKARREVKAEKAAVLDMVFRRCTGCLEDAQVEKI</sequence>
<evidence type="ECO:0000256" key="2">
    <source>
        <dbReference type="ARBA" id="ARBA00022475"/>
    </source>
</evidence>
<keyword evidence="12" id="KW-1185">Reference proteome</keyword>
<name>A0A8J5G951_ZINOF</name>
<evidence type="ECO:0000313" key="11">
    <source>
        <dbReference type="EMBL" id="KAG6503325.1"/>
    </source>
</evidence>
<feature type="compositionally biased region" description="Basic and acidic residues" evidence="8">
    <location>
        <begin position="59"/>
        <end position="68"/>
    </location>
</feature>
<comment type="subcellular location">
    <subcellularLocation>
        <location evidence="1">Cell membrane</location>
        <topology evidence="1">Single-pass membrane protein</topology>
    </subcellularLocation>
</comment>
<comment type="caution">
    <text evidence="11">The sequence shown here is derived from an EMBL/GenBank/DDBJ whole genome shotgun (WGS) entry which is preliminary data.</text>
</comment>
<protein>
    <recommendedName>
        <fullName evidence="13">LysM domain-containing protein</fullName>
    </recommendedName>
</protein>
<evidence type="ECO:0000256" key="3">
    <source>
        <dbReference type="ARBA" id="ARBA00022692"/>
    </source>
</evidence>
<evidence type="ECO:0000256" key="6">
    <source>
        <dbReference type="ARBA" id="ARBA00023136"/>
    </source>
</evidence>
<dbReference type="Proteomes" id="UP000734854">
    <property type="component" value="Unassembled WGS sequence"/>
</dbReference>
<keyword evidence="3" id="KW-0812">Transmembrane</keyword>
<feature type="compositionally biased region" description="Basic residues" evidence="8">
    <location>
        <begin position="69"/>
        <end position="79"/>
    </location>
</feature>
<dbReference type="GO" id="GO:0045087">
    <property type="term" value="P:innate immune response"/>
    <property type="evidence" value="ECO:0007669"/>
    <property type="project" value="InterPro"/>
</dbReference>
<evidence type="ECO:0000313" key="12">
    <source>
        <dbReference type="Proteomes" id="UP000734854"/>
    </source>
</evidence>
<dbReference type="InterPro" id="IPR044812">
    <property type="entry name" value="CERK1/LYK3-like"/>
</dbReference>
<dbReference type="AlphaFoldDB" id="A0A8J5G951"/>
<evidence type="ECO:0000256" key="5">
    <source>
        <dbReference type="ARBA" id="ARBA00022989"/>
    </source>
</evidence>
<dbReference type="Pfam" id="PF23577">
    <property type="entry name" value="LysM_RLK"/>
    <property type="match status" value="1"/>
</dbReference>
<accession>A0A8J5G951</accession>
<feature type="domain" description="LYK3/RLK10-like LysM" evidence="10">
    <location>
        <begin position="332"/>
        <end position="376"/>
    </location>
</feature>
<dbReference type="InterPro" id="IPR056562">
    <property type="entry name" value="LysM2_CERK1_LYK3_4_5"/>
</dbReference>
<evidence type="ECO:0000259" key="9">
    <source>
        <dbReference type="Pfam" id="PF23472"/>
    </source>
</evidence>
<gene>
    <name evidence="11" type="ORF">ZIOFF_035636</name>
</gene>
<dbReference type="EMBL" id="JACMSC010000010">
    <property type="protein sequence ID" value="KAG6503325.1"/>
    <property type="molecule type" value="Genomic_DNA"/>
</dbReference>
<evidence type="ECO:0008006" key="13">
    <source>
        <dbReference type="Google" id="ProtNLM"/>
    </source>
</evidence>
<reference evidence="11 12" key="1">
    <citation type="submission" date="2020-08" db="EMBL/GenBank/DDBJ databases">
        <title>Plant Genome Project.</title>
        <authorList>
            <person name="Zhang R.-G."/>
        </authorList>
    </citation>
    <scope>NUCLEOTIDE SEQUENCE [LARGE SCALE GENOMIC DNA]</scope>
    <source>
        <tissue evidence="11">Rhizome</tissue>
    </source>
</reference>
<dbReference type="Pfam" id="PF23472">
    <property type="entry name" value="LysM2_CERK1_LYK3_4_5"/>
    <property type="match status" value="1"/>
</dbReference>